<name>X1AS91_9ZZZZ</name>
<reference evidence="1" key="1">
    <citation type="journal article" date="2014" name="Front. Microbiol.">
        <title>High frequency of phylogenetically diverse reductive dehalogenase-homologous genes in deep subseafloor sedimentary metagenomes.</title>
        <authorList>
            <person name="Kawai M."/>
            <person name="Futagami T."/>
            <person name="Toyoda A."/>
            <person name="Takaki Y."/>
            <person name="Nishi S."/>
            <person name="Hori S."/>
            <person name="Arai W."/>
            <person name="Tsubouchi T."/>
            <person name="Morono Y."/>
            <person name="Uchiyama I."/>
            <person name="Ito T."/>
            <person name="Fujiyama A."/>
            <person name="Inagaki F."/>
            <person name="Takami H."/>
        </authorList>
    </citation>
    <scope>NUCLEOTIDE SEQUENCE</scope>
    <source>
        <strain evidence="1">Expedition CK06-06</strain>
    </source>
</reference>
<dbReference type="EMBL" id="BART01016736">
    <property type="protein sequence ID" value="GAG85560.1"/>
    <property type="molecule type" value="Genomic_DNA"/>
</dbReference>
<dbReference type="Pfam" id="PF09956">
    <property type="entry name" value="Phage_cement_2"/>
    <property type="match status" value="1"/>
</dbReference>
<protein>
    <submittedName>
        <fullName evidence="1">Uncharacterized protein</fullName>
    </submittedName>
</protein>
<sequence>GNESGSHILNPAADQAYDQYDMCVALPWCGIVDNGVAIGLEFTMHVTEGIQVDTDELETGAAFTVFGQDVWYNPTTKEYTDTESGDVYLVGYVIIPTNADGVMRFEKRRYVVEGTT</sequence>
<accession>X1AS91</accession>
<gene>
    <name evidence="1" type="ORF">S01H4_32103</name>
</gene>
<organism evidence="1">
    <name type="scientific">marine sediment metagenome</name>
    <dbReference type="NCBI Taxonomy" id="412755"/>
    <lineage>
        <taxon>unclassified sequences</taxon>
        <taxon>metagenomes</taxon>
        <taxon>ecological metagenomes</taxon>
    </lineage>
</organism>
<comment type="caution">
    <text evidence="1">The sequence shown here is derived from an EMBL/GenBank/DDBJ whole genome shotgun (WGS) entry which is preliminary data.</text>
</comment>
<proteinExistence type="predicted"/>
<feature type="non-terminal residue" evidence="1">
    <location>
        <position position="1"/>
    </location>
</feature>
<dbReference type="InterPro" id="IPR011231">
    <property type="entry name" value="Phage_VT1-Sakai_H0018"/>
</dbReference>
<evidence type="ECO:0000313" key="1">
    <source>
        <dbReference type="EMBL" id="GAG85560.1"/>
    </source>
</evidence>
<dbReference type="AlphaFoldDB" id="X1AS91"/>